<reference evidence="1 2" key="1">
    <citation type="journal article" date="2014" name="PLoS ONE">
        <title>An emerging Mycoplasma associated with trichomoniasis, vaginal infection and disease.</title>
        <authorList>
            <consortium name="Vaginal Microbiome Consortium"/>
            <person name="Fettweis J.M."/>
            <person name="Serrano M.G."/>
            <person name="Huang B."/>
            <person name="Brooks J.P."/>
            <person name="Glascock A.L."/>
            <person name="Sheth N.U."/>
            <person name="Strauss J.F.III."/>
            <person name="Jefferson K.K."/>
            <person name="Buck G.A."/>
        </authorList>
    </citation>
    <scope>NUCLEOTIDE SEQUENCE [LARGE SCALE GENOMIC DNA]</scope>
    <source>
        <strain evidence="1 2">VCU_M1</strain>
    </source>
</reference>
<name>A0A097STN1_9BACT</name>
<accession>A0A097STN1</accession>
<keyword evidence="2" id="KW-1185">Reference proteome</keyword>
<dbReference type="EMBL" id="CP007711">
    <property type="protein sequence ID" value="AIV03939.1"/>
    <property type="molecule type" value="Genomic_DNA"/>
</dbReference>
<dbReference type="KEGG" id="mgj:MGM1_5820"/>
<dbReference type="STRING" id="1318617.MGM1_5820"/>
<dbReference type="AlphaFoldDB" id="A0A097STN1"/>
<gene>
    <name evidence="1" type="ORF">MGM1_5820</name>
</gene>
<sequence length="119" mass="13511">MKLKTIFKFLDLGVGILGLSSSTFLFLNNKASVQTHKNKQTSNECTFTYDWENDYYQISGVTGTPTDITIPANYDDIDKSSFSESTAEIKTTRFSYNDFSFIHNNQIVPVNSEIQFLIV</sequence>
<proteinExistence type="predicted"/>
<evidence type="ECO:0000313" key="2">
    <source>
        <dbReference type="Proteomes" id="UP000030066"/>
    </source>
</evidence>
<dbReference type="HOGENOM" id="CLU_2057101_0_0_14"/>
<evidence type="ECO:0000313" key="1">
    <source>
        <dbReference type="EMBL" id="AIV03939.1"/>
    </source>
</evidence>
<organism evidence="1 2">
    <name type="scientific">Candidatus Malacoplasma girerdii</name>
    <dbReference type="NCBI Taxonomy" id="1318617"/>
    <lineage>
        <taxon>Bacteria</taxon>
        <taxon>Bacillati</taxon>
        <taxon>Mycoplasmatota</taxon>
        <taxon>Mycoplasmoidales</taxon>
        <taxon>Mycoplasmoidaceae</taxon>
        <taxon>Malacoplasma</taxon>
    </lineage>
</organism>
<protein>
    <submittedName>
        <fullName evidence="1">Uncharacterized protein</fullName>
    </submittedName>
</protein>
<dbReference type="Proteomes" id="UP000030066">
    <property type="component" value="Chromosome"/>
</dbReference>